<dbReference type="Pfam" id="PF13714">
    <property type="entry name" value="PEP_mutase"/>
    <property type="match status" value="1"/>
</dbReference>
<protein>
    <submittedName>
        <fullName evidence="1">Isocitrate lyase/phosphoenolpyruvate mutase family protein</fullName>
    </submittedName>
</protein>
<dbReference type="RefSeq" id="WP_144753229.1">
    <property type="nucleotide sequence ID" value="NZ_VMNW02000054.1"/>
</dbReference>
<reference evidence="1" key="1">
    <citation type="submission" date="2019-09" db="EMBL/GenBank/DDBJ databases">
        <authorList>
            <person name="Teo W.F.A."/>
            <person name="Duangmal K."/>
        </authorList>
    </citation>
    <scope>NUCLEOTIDE SEQUENCE [LARGE SCALE GENOMIC DNA]</scope>
    <source>
        <strain evidence="1">K81G1</strain>
    </source>
</reference>
<dbReference type="PANTHER" id="PTHR42905">
    <property type="entry name" value="PHOSPHOENOLPYRUVATE CARBOXYLASE"/>
    <property type="match status" value="1"/>
</dbReference>
<sequence>MTAARLRELHVPGKPLVLPNAWDADTAHLVVDAGFPVVATSSFAVAMVQGFQDGEHAPVEEMFAAAARIAKAVPVPVTVDAESGYGLPAAEFVERLLETGAVGCNLEDTDHGRGQLRSISEQSDFLAAVREAAGQELVLNARTDLFLRAEDQAAQLPGAVERARAYLAAGADCVYPIAVRSAEVLGEFVKAVSPAAVNGNRIPDTDLASLGVARISLGAGLWKETRDWFANRLKEL</sequence>
<dbReference type="PANTHER" id="PTHR42905:SF16">
    <property type="entry name" value="CARBOXYPHOSPHONOENOLPYRUVATE PHOSPHONOMUTASE-LIKE PROTEIN (AFU_ORTHOLOGUE AFUA_5G07230)"/>
    <property type="match status" value="1"/>
</dbReference>
<dbReference type="Gene3D" id="3.20.20.60">
    <property type="entry name" value="Phosphoenolpyruvate-binding domains"/>
    <property type="match status" value="1"/>
</dbReference>
<evidence type="ECO:0000313" key="1">
    <source>
        <dbReference type="EMBL" id="KAA9155771.1"/>
    </source>
</evidence>
<dbReference type="Proteomes" id="UP000319769">
    <property type="component" value="Unassembled WGS sequence"/>
</dbReference>
<name>A0A5N0UZW4_9PSEU</name>
<comment type="caution">
    <text evidence="1">The sequence shown here is derived from an EMBL/GenBank/DDBJ whole genome shotgun (WGS) entry which is preliminary data.</text>
</comment>
<evidence type="ECO:0000313" key="2">
    <source>
        <dbReference type="Proteomes" id="UP000319769"/>
    </source>
</evidence>
<proteinExistence type="predicted"/>
<organism evidence="1 2">
    <name type="scientific">Amycolatopsis acidicola</name>
    <dbReference type="NCBI Taxonomy" id="2596893"/>
    <lineage>
        <taxon>Bacteria</taxon>
        <taxon>Bacillati</taxon>
        <taxon>Actinomycetota</taxon>
        <taxon>Actinomycetes</taxon>
        <taxon>Pseudonocardiales</taxon>
        <taxon>Pseudonocardiaceae</taxon>
        <taxon>Amycolatopsis</taxon>
    </lineage>
</organism>
<gene>
    <name evidence="1" type="ORF">FPZ12_028960</name>
</gene>
<dbReference type="GO" id="GO:0016829">
    <property type="term" value="F:lyase activity"/>
    <property type="evidence" value="ECO:0007669"/>
    <property type="project" value="UniProtKB-KW"/>
</dbReference>
<dbReference type="InterPro" id="IPR015813">
    <property type="entry name" value="Pyrv/PenolPyrv_kinase-like_dom"/>
</dbReference>
<keyword evidence="2" id="KW-1185">Reference proteome</keyword>
<accession>A0A5N0UZW4</accession>
<dbReference type="EMBL" id="VMNW02000054">
    <property type="protein sequence ID" value="KAA9155771.1"/>
    <property type="molecule type" value="Genomic_DNA"/>
</dbReference>
<dbReference type="CDD" id="cd00377">
    <property type="entry name" value="ICL_PEPM"/>
    <property type="match status" value="1"/>
</dbReference>
<keyword evidence="1" id="KW-0456">Lyase</keyword>
<dbReference type="InterPro" id="IPR040442">
    <property type="entry name" value="Pyrv_kinase-like_dom_sf"/>
</dbReference>
<dbReference type="OrthoDB" id="9780430at2"/>
<dbReference type="SUPFAM" id="SSF51621">
    <property type="entry name" value="Phosphoenolpyruvate/pyruvate domain"/>
    <property type="match status" value="1"/>
</dbReference>
<dbReference type="AlphaFoldDB" id="A0A5N0UZW4"/>
<dbReference type="InterPro" id="IPR039556">
    <property type="entry name" value="ICL/PEPM"/>
</dbReference>